<name>A0A9I9EDW4_CUCME</name>
<dbReference type="AlphaFoldDB" id="A0A9I9EDW4"/>
<proteinExistence type="predicted"/>
<reference evidence="1" key="1">
    <citation type="submission" date="2023-03" db="UniProtKB">
        <authorList>
            <consortium name="EnsemblPlants"/>
        </authorList>
    </citation>
    <scope>IDENTIFICATION</scope>
</reference>
<accession>A0A9I9EDW4</accession>
<evidence type="ECO:0000313" key="1">
    <source>
        <dbReference type="EnsemblPlants" id="MELO3C032441.2.1"/>
    </source>
</evidence>
<protein>
    <submittedName>
        <fullName evidence="1">Uncharacterized protein</fullName>
    </submittedName>
</protein>
<organism evidence="1">
    <name type="scientific">Cucumis melo</name>
    <name type="common">Muskmelon</name>
    <dbReference type="NCBI Taxonomy" id="3656"/>
    <lineage>
        <taxon>Eukaryota</taxon>
        <taxon>Viridiplantae</taxon>
        <taxon>Streptophyta</taxon>
        <taxon>Embryophyta</taxon>
        <taxon>Tracheophyta</taxon>
        <taxon>Spermatophyta</taxon>
        <taxon>Magnoliopsida</taxon>
        <taxon>eudicotyledons</taxon>
        <taxon>Gunneridae</taxon>
        <taxon>Pentapetalae</taxon>
        <taxon>rosids</taxon>
        <taxon>fabids</taxon>
        <taxon>Cucurbitales</taxon>
        <taxon>Cucurbitaceae</taxon>
        <taxon>Benincaseae</taxon>
        <taxon>Cucumis</taxon>
    </lineage>
</organism>
<dbReference type="EnsemblPlants" id="MELO3C032441.2.1">
    <property type="protein sequence ID" value="MELO3C032441.2.1"/>
    <property type="gene ID" value="MELO3C032441.2"/>
</dbReference>
<dbReference type="Gramene" id="MELO3C032441.2.1">
    <property type="protein sequence ID" value="MELO3C032441.2.1"/>
    <property type="gene ID" value="MELO3C032441.2"/>
</dbReference>
<sequence length="40" mass="4925">MRAIFNYDERGSRQDMRDDKYQNLTRIGKFWSLQENKLSI</sequence>